<evidence type="ECO:0000256" key="3">
    <source>
        <dbReference type="ARBA" id="ARBA00022723"/>
    </source>
</evidence>
<evidence type="ECO:0000256" key="1">
    <source>
        <dbReference type="ARBA" id="ARBA00001936"/>
    </source>
</evidence>
<dbReference type="FunFam" id="3.40.350.10:FF:000003">
    <property type="entry name" value="Xaa-pro aminopeptidase P"/>
    <property type="match status" value="1"/>
</dbReference>
<dbReference type="PANTHER" id="PTHR43763">
    <property type="entry name" value="XAA-PRO AMINOPEPTIDASE 1"/>
    <property type="match status" value="1"/>
</dbReference>
<dbReference type="SUPFAM" id="SSF53092">
    <property type="entry name" value="Creatinase/prolidase N-terminal domain"/>
    <property type="match status" value="1"/>
</dbReference>
<reference evidence="10" key="1">
    <citation type="submission" date="2022-06" db="EMBL/GenBank/DDBJ databases">
        <authorList>
            <consortium name="SYNGENTA / RWTH Aachen University"/>
        </authorList>
    </citation>
    <scope>NUCLEOTIDE SEQUENCE</scope>
</reference>
<dbReference type="Gene3D" id="3.40.350.10">
    <property type="entry name" value="Creatinase/prolidase N-terminal domain"/>
    <property type="match status" value="2"/>
</dbReference>
<protein>
    <submittedName>
        <fullName evidence="10">Xaa-Pro dipeptidase</fullName>
    </submittedName>
</protein>
<feature type="coiled-coil region" evidence="6">
    <location>
        <begin position="332"/>
        <end position="359"/>
    </location>
</feature>
<dbReference type="GO" id="GO:0046872">
    <property type="term" value="F:metal ion binding"/>
    <property type="evidence" value="ECO:0007669"/>
    <property type="project" value="UniProtKB-KW"/>
</dbReference>
<dbReference type="AlphaFoldDB" id="A0AAV0BJ89"/>
<keyword evidence="6" id="KW-0175">Coiled coil</keyword>
<dbReference type="Pfam" id="PF00557">
    <property type="entry name" value="Peptidase_M24"/>
    <property type="match status" value="1"/>
</dbReference>
<dbReference type="SUPFAM" id="SSF55920">
    <property type="entry name" value="Creatinase/aminopeptidase"/>
    <property type="match status" value="1"/>
</dbReference>
<evidence type="ECO:0000256" key="5">
    <source>
        <dbReference type="ARBA" id="ARBA00023211"/>
    </source>
</evidence>
<dbReference type="Proteomes" id="UP001153365">
    <property type="component" value="Unassembled WGS sequence"/>
</dbReference>
<gene>
    <name evidence="10" type="ORF">PPACK8108_LOCUS20792</name>
</gene>
<dbReference type="Pfam" id="PF01321">
    <property type="entry name" value="Creatinase_N"/>
    <property type="match status" value="1"/>
</dbReference>
<evidence type="ECO:0000256" key="6">
    <source>
        <dbReference type="SAM" id="Coils"/>
    </source>
</evidence>
<sequence>MAGSSEENLRMLRQIMIEHKISYYVIPSTDAHGSEYLAEQDQRLKFFSKFTGSAGTAVIGLEHAWLFTDSRFWVQANEELDEKNWILKKVGSEGVPEWDSWLTLDKINHPTRIGIDPSLISHTSAETLELNLGHKKSELVYTSSNYVDLVWGPGRPAEPHGQVFVHSTKYSGQSAEEKIEKLRGFILENLHNCCDGGYLISCLSELCWLLNIRGSDIPFNPFPFAYLYISTKSIALFIDPKKLTSSAVKDHLDQLKVKIYGYDHISDYLSELSEPVLIDSSLCVGLAKKISKIKPIQRASPITKWKSLKNSTEIEGFRKAYLRDGLAWCRWAAWLERVMEKEESELDEWKAAIEFDKIRALDPLFVGLSYPNISATNENAALPHYEPIEARSRVIDRETMYLNDSGCHYLCGTTDTTRTMFFGKIPSAEQKLAYTVVLQGHIAVATATFPAISELGSGDIASKAVTTTTGGQLDVLARLPGWRHGLLYGHGTGHGVGCFSSVHEGPHGIGTANRAVDVPLESGHCFTVEPGHYNFEKRIGVRIESFYAIRERKIGTSMHGTKWFDLERITQVPISKNLIDWELLDEFEKDWVNALKDLFDPDNAEDQLAMEWLMKQ</sequence>
<dbReference type="InterPro" id="IPR000994">
    <property type="entry name" value="Pept_M24"/>
</dbReference>
<evidence type="ECO:0000259" key="9">
    <source>
        <dbReference type="Pfam" id="PF16188"/>
    </source>
</evidence>
<dbReference type="InterPro" id="IPR029149">
    <property type="entry name" value="Creatin/AminoP/Spt16_N"/>
</dbReference>
<keyword evidence="3" id="KW-0479">Metal-binding</keyword>
<feature type="domain" description="Peptidase M24 C-terminal" evidence="9">
    <location>
        <begin position="562"/>
        <end position="594"/>
    </location>
</feature>
<dbReference type="InterPro" id="IPR000587">
    <property type="entry name" value="Creatinase_N"/>
</dbReference>
<keyword evidence="4" id="KW-0378">Hydrolase</keyword>
<dbReference type="GO" id="GO:0005737">
    <property type="term" value="C:cytoplasm"/>
    <property type="evidence" value="ECO:0007669"/>
    <property type="project" value="UniProtKB-ARBA"/>
</dbReference>
<comment type="similarity">
    <text evidence="2">Belongs to the peptidase M24B family.</text>
</comment>
<dbReference type="Pfam" id="PF16189">
    <property type="entry name" value="Creatinase_N_2"/>
    <property type="match status" value="1"/>
</dbReference>
<evidence type="ECO:0000259" key="8">
    <source>
        <dbReference type="Pfam" id="PF01321"/>
    </source>
</evidence>
<proteinExistence type="inferred from homology"/>
<evidence type="ECO:0000313" key="10">
    <source>
        <dbReference type="EMBL" id="CAH7686177.1"/>
    </source>
</evidence>
<dbReference type="InterPro" id="IPR050422">
    <property type="entry name" value="X-Pro_aminopeptidase_P"/>
</dbReference>
<organism evidence="10 11">
    <name type="scientific">Phakopsora pachyrhizi</name>
    <name type="common">Asian soybean rust disease fungus</name>
    <dbReference type="NCBI Taxonomy" id="170000"/>
    <lineage>
        <taxon>Eukaryota</taxon>
        <taxon>Fungi</taxon>
        <taxon>Dikarya</taxon>
        <taxon>Basidiomycota</taxon>
        <taxon>Pucciniomycotina</taxon>
        <taxon>Pucciniomycetes</taxon>
        <taxon>Pucciniales</taxon>
        <taxon>Phakopsoraceae</taxon>
        <taxon>Phakopsora</taxon>
    </lineage>
</organism>
<dbReference type="EMBL" id="CALTRL010005775">
    <property type="protein sequence ID" value="CAH7686177.1"/>
    <property type="molecule type" value="Genomic_DNA"/>
</dbReference>
<dbReference type="FunFam" id="3.90.230.10:FF:000007">
    <property type="entry name" value="Xaa-Pro aminopeptidase P"/>
    <property type="match status" value="1"/>
</dbReference>
<dbReference type="InterPro" id="IPR032416">
    <property type="entry name" value="Peptidase_M24_C"/>
</dbReference>
<accession>A0AAV0BJ89</accession>
<evidence type="ECO:0000256" key="4">
    <source>
        <dbReference type="ARBA" id="ARBA00022801"/>
    </source>
</evidence>
<dbReference type="GO" id="GO:0016787">
    <property type="term" value="F:hydrolase activity"/>
    <property type="evidence" value="ECO:0007669"/>
    <property type="project" value="UniProtKB-KW"/>
</dbReference>
<comment type="caution">
    <text evidence="10">The sequence shown here is derived from an EMBL/GenBank/DDBJ whole genome shotgun (WGS) entry which is preliminary data.</text>
</comment>
<dbReference type="InterPro" id="IPR036005">
    <property type="entry name" value="Creatinase/aminopeptidase-like"/>
</dbReference>
<keyword evidence="11" id="KW-1185">Reference proteome</keyword>
<name>A0AAV0BJ89_PHAPC</name>
<feature type="domain" description="Creatinase N-terminal" evidence="8">
    <location>
        <begin position="11"/>
        <end position="135"/>
    </location>
</feature>
<dbReference type="Pfam" id="PF16188">
    <property type="entry name" value="Peptidase_M24_C"/>
    <property type="match status" value="1"/>
</dbReference>
<evidence type="ECO:0000313" key="11">
    <source>
        <dbReference type="Proteomes" id="UP001153365"/>
    </source>
</evidence>
<evidence type="ECO:0000259" key="7">
    <source>
        <dbReference type="Pfam" id="PF00557"/>
    </source>
</evidence>
<comment type="cofactor">
    <cofactor evidence="1">
        <name>Mn(2+)</name>
        <dbReference type="ChEBI" id="CHEBI:29035"/>
    </cofactor>
</comment>
<feature type="domain" description="Peptidase M24" evidence="7">
    <location>
        <begin position="333"/>
        <end position="550"/>
    </location>
</feature>
<dbReference type="PANTHER" id="PTHR43763:SF17">
    <property type="entry name" value="AMINOPEPTIDASE P, CYTOPLASMIC-RELATED"/>
    <property type="match status" value="1"/>
</dbReference>
<evidence type="ECO:0000256" key="2">
    <source>
        <dbReference type="ARBA" id="ARBA00008766"/>
    </source>
</evidence>
<dbReference type="Gene3D" id="3.90.230.10">
    <property type="entry name" value="Creatinase/methionine aminopeptidase superfamily"/>
    <property type="match status" value="1"/>
</dbReference>
<keyword evidence="5" id="KW-0464">Manganese</keyword>